<evidence type="ECO:0000313" key="2">
    <source>
        <dbReference type="EMBL" id="MED6274920.1"/>
    </source>
</evidence>
<sequence length="113" mass="12452">MGIGNIIMFELLQICSCYLHASQKEFAIFILLLVLVVFRLSRTGSRGQQIQQRHPDVALPKHLLQFLLGEPEACPGQLRDIVPPACPGPSPGPPPSGTCLEHLPRKASRRHPV</sequence>
<comment type="caution">
    <text evidence="2">The sequence shown here is derived from an EMBL/GenBank/DDBJ whole genome shotgun (WGS) entry which is preliminary data.</text>
</comment>
<evidence type="ECO:0000256" key="1">
    <source>
        <dbReference type="SAM" id="MobiDB-lite"/>
    </source>
</evidence>
<keyword evidence="3" id="KW-1185">Reference proteome</keyword>
<dbReference type="EMBL" id="JAHUTJ010026664">
    <property type="protein sequence ID" value="MED6274920.1"/>
    <property type="molecule type" value="Genomic_DNA"/>
</dbReference>
<gene>
    <name evidence="2" type="ORF">CHARACLAT_021294</name>
</gene>
<proteinExistence type="predicted"/>
<organism evidence="2 3">
    <name type="scientific">Characodon lateralis</name>
    <dbReference type="NCBI Taxonomy" id="208331"/>
    <lineage>
        <taxon>Eukaryota</taxon>
        <taxon>Metazoa</taxon>
        <taxon>Chordata</taxon>
        <taxon>Craniata</taxon>
        <taxon>Vertebrata</taxon>
        <taxon>Euteleostomi</taxon>
        <taxon>Actinopterygii</taxon>
        <taxon>Neopterygii</taxon>
        <taxon>Teleostei</taxon>
        <taxon>Neoteleostei</taxon>
        <taxon>Acanthomorphata</taxon>
        <taxon>Ovalentaria</taxon>
        <taxon>Atherinomorphae</taxon>
        <taxon>Cyprinodontiformes</taxon>
        <taxon>Goodeidae</taxon>
        <taxon>Characodon</taxon>
    </lineage>
</organism>
<feature type="region of interest" description="Disordered" evidence="1">
    <location>
        <begin position="84"/>
        <end position="113"/>
    </location>
</feature>
<protein>
    <submittedName>
        <fullName evidence="2">Uncharacterized protein</fullName>
    </submittedName>
</protein>
<dbReference type="Proteomes" id="UP001352852">
    <property type="component" value="Unassembled WGS sequence"/>
</dbReference>
<name>A0ABU7DLH8_9TELE</name>
<feature type="compositionally biased region" description="Pro residues" evidence="1">
    <location>
        <begin position="84"/>
        <end position="96"/>
    </location>
</feature>
<accession>A0ABU7DLH8</accession>
<reference evidence="2 3" key="1">
    <citation type="submission" date="2021-06" db="EMBL/GenBank/DDBJ databases">
        <authorList>
            <person name="Palmer J.M."/>
        </authorList>
    </citation>
    <scope>NUCLEOTIDE SEQUENCE [LARGE SCALE GENOMIC DNA]</scope>
    <source>
        <strain evidence="2 3">CL_MEX2019</strain>
        <tissue evidence="2">Muscle</tissue>
    </source>
</reference>
<evidence type="ECO:0000313" key="3">
    <source>
        <dbReference type="Proteomes" id="UP001352852"/>
    </source>
</evidence>